<dbReference type="KEGG" id="ccv:CCV52592_1764"/>
<keyword evidence="1" id="KW-1133">Transmembrane helix</keyword>
<dbReference type="Pfam" id="PF00990">
    <property type="entry name" value="GGDEF"/>
    <property type="match status" value="1"/>
</dbReference>
<dbReference type="SUPFAM" id="SSF55785">
    <property type="entry name" value="PYP-like sensor domain (PAS domain)"/>
    <property type="match status" value="1"/>
</dbReference>
<evidence type="ECO:0000256" key="1">
    <source>
        <dbReference type="SAM" id="Phobius"/>
    </source>
</evidence>
<dbReference type="CDD" id="cd00130">
    <property type="entry name" value="PAS"/>
    <property type="match status" value="1"/>
</dbReference>
<dbReference type="HOGENOM" id="CLU_316579_0_0_7"/>
<keyword evidence="6" id="KW-1185">Reference proteome</keyword>
<gene>
    <name evidence="5" type="ORF">CCV52592_1764</name>
</gene>
<dbReference type="InterPro" id="IPR001610">
    <property type="entry name" value="PAC"/>
</dbReference>
<dbReference type="Pfam" id="PF00563">
    <property type="entry name" value="EAL"/>
    <property type="match status" value="1"/>
</dbReference>
<dbReference type="InterPro" id="IPR035919">
    <property type="entry name" value="EAL_sf"/>
</dbReference>
<feature type="domain" description="PAC" evidence="2">
    <location>
        <begin position="469"/>
        <end position="523"/>
    </location>
</feature>
<dbReference type="STRING" id="360105.CCV52592_1764"/>
<dbReference type="CDD" id="cd01948">
    <property type="entry name" value="EAL"/>
    <property type="match status" value="1"/>
</dbReference>
<dbReference type="Gene3D" id="3.30.450.20">
    <property type="entry name" value="PAS domain"/>
    <property type="match status" value="2"/>
</dbReference>
<evidence type="ECO:0000259" key="4">
    <source>
        <dbReference type="PROSITE" id="PS50887"/>
    </source>
</evidence>
<dbReference type="SMART" id="SM00267">
    <property type="entry name" value="GGDEF"/>
    <property type="match status" value="1"/>
</dbReference>
<organism evidence="5 6">
    <name type="scientific">Campylobacter curvus (strain 525.92)</name>
    <dbReference type="NCBI Taxonomy" id="360105"/>
    <lineage>
        <taxon>Bacteria</taxon>
        <taxon>Pseudomonadati</taxon>
        <taxon>Campylobacterota</taxon>
        <taxon>Epsilonproteobacteria</taxon>
        <taxon>Campylobacterales</taxon>
        <taxon>Campylobacteraceae</taxon>
        <taxon>Campylobacter</taxon>
    </lineage>
</organism>
<dbReference type="PROSITE" id="PS50887">
    <property type="entry name" value="GGDEF"/>
    <property type="match status" value="1"/>
</dbReference>
<dbReference type="InterPro" id="IPR000700">
    <property type="entry name" value="PAS-assoc_C"/>
</dbReference>
<feature type="domain" description="GGDEF" evidence="4">
    <location>
        <begin position="547"/>
        <end position="674"/>
    </location>
</feature>
<evidence type="ECO:0000259" key="3">
    <source>
        <dbReference type="PROSITE" id="PS50883"/>
    </source>
</evidence>
<dbReference type="InterPro" id="IPR000160">
    <property type="entry name" value="GGDEF_dom"/>
</dbReference>
<evidence type="ECO:0000313" key="5">
    <source>
        <dbReference type="EMBL" id="EAT99525.1"/>
    </source>
</evidence>
<dbReference type="PANTHER" id="PTHR33121:SF79">
    <property type="entry name" value="CYCLIC DI-GMP PHOSPHODIESTERASE PDED-RELATED"/>
    <property type="match status" value="1"/>
</dbReference>
<keyword evidence="1" id="KW-0812">Transmembrane</keyword>
<evidence type="ECO:0000259" key="2">
    <source>
        <dbReference type="PROSITE" id="PS50113"/>
    </source>
</evidence>
<reference evidence="5" key="1">
    <citation type="submission" date="2016-07" db="EMBL/GenBank/DDBJ databases">
        <title>Comparative genomics of the Campylobacter concisus group.</title>
        <authorList>
            <person name="Miller W.G."/>
            <person name="Yee E."/>
            <person name="Chapman M.H."/>
            <person name="Huynh S."/>
            <person name="Bono J.L."/>
            <person name="On S.L.W."/>
            <person name="StLeger J."/>
            <person name="Foster G."/>
            <person name="Parker C.T."/>
        </authorList>
    </citation>
    <scope>NUCLEOTIDE SEQUENCE</scope>
    <source>
        <strain evidence="5">525.92</strain>
    </source>
</reference>
<dbReference type="EMBL" id="CP000767">
    <property type="protein sequence ID" value="EAT99525.1"/>
    <property type="molecule type" value="Genomic_DNA"/>
</dbReference>
<feature type="transmembrane region" description="Helical" evidence="1">
    <location>
        <begin position="312"/>
        <end position="334"/>
    </location>
</feature>
<dbReference type="Pfam" id="PF13426">
    <property type="entry name" value="PAS_9"/>
    <property type="match status" value="1"/>
</dbReference>
<dbReference type="AlphaFoldDB" id="A7H122"/>
<dbReference type="PROSITE" id="PS50883">
    <property type="entry name" value="EAL"/>
    <property type="match status" value="1"/>
</dbReference>
<dbReference type="SUPFAM" id="SSF55073">
    <property type="entry name" value="Nucleotide cyclase"/>
    <property type="match status" value="1"/>
</dbReference>
<dbReference type="PANTHER" id="PTHR33121">
    <property type="entry name" value="CYCLIC DI-GMP PHOSPHODIESTERASE PDEF"/>
    <property type="match status" value="1"/>
</dbReference>
<dbReference type="InterPro" id="IPR001633">
    <property type="entry name" value="EAL_dom"/>
</dbReference>
<sequence length="921" mass="105856">MTSSMGKFVFLSVTILSLIAVTMLEILGVGYGYSSYQNELQDIKKNLIIKEQENLRGEIYSVAYQIKQNYLSQYKNFTDGIRQKALDGTKLARDMQGGQNREQTLKKLKTEFENLGDENYLVYDYKSRNLLFGKDSGAHVLALANNALDKQAAIMQSSVGSQNILSFATAYEPLNIAVIYSKDIDKFNAKFIDETKIFIKNLALDQNKYLFLLDKNSDKILLSNSAELENNRYAIFNQKRNEILNQLTSLARFDTKEGFLTYEWSKNDGTRAEKLSFVKDIGVLGLVLGTGTFLDETDKLATAQRQELFNDFVYKIVIYLFYFCIVVLLILMSAKYIKNMFDRSIAKFSEYFGERENTGGYIASDEIEFTELQTIAQNINEIIREKERLNFEKKQSAILLAQYKNSIDSSAVVLRFDTRDMITFVNGAFCELLDVSKKQLIGKPNEILLNKGLNYEILKQISQKIWAKHEWQGVIKTYKKDGSVCSLKTSITPILSGDDEILEFVCICQDITLLIAQQEKLQNHLQDPLTKLPNRQALIDKLSEGEGGVFVANFDILKFKQINEYYGFETGDLILIKLSNAVRRLMENKNLELYRLTNDNFALLGREPDFNKESFFKFCEQVIEYFKNEALGIKNNKFYIDLAFGISSDMHLITAEMAKDYAKETKTPIVVFEEKKDKLISNVNLTQNLKRAIEEDRIVLYKQAIVDNTSNQVIKYECLIRMIDEDRNVILPIDFLGIAKNSNLYQKLTDIVIEKSFKHFSQNSDEFSINLAIEDILSPKFLEFFKAKLQKYENIGRRLTIEVVEDEGIENFDKVNHFINEVRKFGCKIAIDDFGTGYSNFEYLMKIKADYIKIDGSMIQNIDENEESRKVVELMVEFTKRFGIKTIAEFVHSNTILNTVNAIGIDASQGFYFDKPKPLEA</sequence>
<dbReference type="PROSITE" id="PS50113">
    <property type="entry name" value="PAC"/>
    <property type="match status" value="1"/>
</dbReference>
<dbReference type="Pfam" id="PF08269">
    <property type="entry name" value="dCache_2"/>
    <property type="match status" value="1"/>
</dbReference>
<proteinExistence type="predicted"/>
<dbReference type="InterPro" id="IPR035965">
    <property type="entry name" value="PAS-like_dom_sf"/>
</dbReference>
<dbReference type="Gene3D" id="3.20.20.450">
    <property type="entry name" value="EAL domain"/>
    <property type="match status" value="1"/>
</dbReference>
<dbReference type="NCBIfam" id="TIGR00229">
    <property type="entry name" value="sensory_box"/>
    <property type="match status" value="1"/>
</dbReference>
<dbReference type="InterPro" id="IPR029787">
    <property type="entry name" value="Nucleotide_cyclase"/>
</dbReference>
<protein>
    <submittedName>
        <fullName evidence="5">PAS sensor-containing diguanylate cyclase/phosphodiesterase</fullName>
    </submittedName>
</protein>
<feature type="domain" description="EAL" evidence="3">
    <location>
        <begin position="682"/>
        <end position="921"/>
    </location>
</feature>
<dbReference type="InterPro" id="IPR043128">
    <property type="entry name" value="Rev_trsase/Diguanyl_cyclase"/>
</dbReference>
<dbReference type="InterPro" id="IPR050706">
    <property type="entry name" value="Cyclic-di-GMP_PDE-like"/>
</dbReference>
<keyword evidence="1" id="KW-0472">Membrane</keyword>
<name>A7H122_CAMC5</name>
<dbReference type="Proteomes" id="UP000006380">
    <property type="component" value="Chromosome"/>
</dbReference>
<dbReference type="InterPro" id="IPR004010">
    <property type="entry name" value="Double_Cache_2"/>
</dbReference>
<accession>A7H122</accession>
<dbReference type="RefSeq" id="WP_011992862.1">
    <property type="nucleotide sequence ID" value="NC_009715.2"/>
</dbReference>
<dbReference type="SMART" id="SM00086">
    <property type="entry name" value="PAC"/>
    <property type="match status" value="1"/>
</dbReference>
<dbReference type="Gene3D" id="3.30.70.270">
    <property type="match status" value="1"/>
</dbReference>
<evidence type="ECO:0000313" key="6">
    <source>
        <dbReference type="Proteomes" id="UP000006380"/>
    </source>
</evidence>
<dbReference type="SUPFAM" id="SSF141868">
    <property type="entry name" value="EAL domain-like"/>
    <property type="match status" value="1"/>
</dbReference>
<dbReference type="SMART" id="SM00052">
    <property type="entry name" value="EAL"/>
    <property type="match status" value="1"/>
</dbReference>
<dbReference type="InterPro" id="IPR000014">
    <property type="entry name" value="PAS"/>
</dbReference>
<dbReference type="GO" id="GO:0071111">
    <property type="term" value="F:cyclic-guanylate-specific phosphodiesterase activity"/>
    <property type="evidence" value="ECO:0007669"/>
    <property type="project" value="InterPro"/>
</dbReference>